<name>A0A0F9N4T4_9ZZZZ</name>
<comment type="caution">
    <text evidence="1">The sequence shown here is derived from an EMBL/GenBank/DDBJ whole genome shotgun (WGS) entry which is preliminary data.</text>
</comment>
<sequence length="58" mass="6562">MNGLAIAREVADEMDIKASDEYLGWLMWNETGWPAFFRGDPETVYRAQIRAALTPGDD</sequence>
<evidence type="ECO:0000313" key="1">
    <source>
        <dbReference type="EMBL" id="KKM76522.1"/>
    </source>
</evidence>
<accession>A0A0F9N4T4</accession>
<dbReference type="AlphaFoldDB" id="A0A0F9N4T4"/>
<dbReference type="EMBL" id="LAZR01008797">
    <property type="protein sequence ID" value="KKM76522.1"/>
    <property type="molecule type" value="Genomic_DNA"/>
</dbReference>
<gene>
    <name evidence="1" type="ORF">LCGC14_1379380</name>
</gene>
<organism evidence="1">
    <name type="scientific">marine sediment metagenome</name>
    <dbReference type="NCBI Taxonomy" id="412755"/>
    <lineage>
        <taxon>unclassified sequences</taxon>
        <taxon>metagenomes</taxon>
        <taxon>ecological metagenomes</taxon>
    </lineage>
</organism>
<protein>
    <submittedName>
        <fullName evidence="1">Uncharacterized protein</fullName>
    </submittedName>
</protein>
<reference evidence="1" key="1">
    <citation type="journal article" date="2015" name="Nature">
        <title>Complex archaea that bridge the gap between prokaryotes and eukaryotes.</title>
        <authorList>
            <person name="Spang A."/>
            <person name="Saw J.H."/>
            <person name="Jorgensen S.L."/>
            <person name="Zaremba-Niedzwiedzka K."/>
            <person name="Martijn J."/>
            <person name="Lind A.E."/>
            <person name="van Eijk R."/>
            <person name="Schleper C."/>
            <person name="Guy L."/>
            <person name="Ettema T.J."/>
        </authorList>
    </citation>
    <scope>NUCLEOTIDE SEQUENCE</scope>
</reference>
<proteinExistence type="predicted"/>